<evidence type="ECO:0000259" key="6">
    <source>
        <dbReference type="PROSITE" id="PS50103"/>
    </source>
</evidence>
<feature type="domain" description="C3H1-type" evidence="6">
    <location>
        <begin position="9"/>
        <end position="36"/>
    </location>
</feature>
<comment type="caution">
    <text evidence="7">The sequence shown here is derived from an EMBL/GenBank/DDBJ whole genome shotgun (WGS) entry which is preliminary data.</text>
</comment>
<dbReference type="PROSITE" id="PS50103">
    <property type="entry name" value="ZF_C3H1"/>
    <property type="match status" value="1"/>
</dbReference>
<evidence type="ECO:0000256" key="4">
    <source>
        <dbReference type="PROSITE-ProRule" id="PRU00723"/>
    </source>
</evidence>
<evidence type="ECO:0000256" key="1">
    <source>
        <dbReference type="ARBA" id="ARBA00022723"/>
    </source>
</evidence>
<dbReference type="Proteomes" id="UP000298390">
    <property type="component" value="Unassembled WGS sequence"/>
</dbReference>
<keyword evidence="1 4" id="KW-0479">Metal-binding</keyword>
<feature type="region of interest" description="Disordered" evidence="5">
    <location>
        <begin position="163"/>
        <end position="284"/>
    </location>
</feature>
<feature type="zinc finger region" description="C3H1-type" evidence="4">
    <location>
        <begin position="9"/>
        <end position="36"/>
    </location>
</feature>
<dbReference type="Gene3D" id="4.10.1000.10">
    <property type="entry name" value="Zinc finger, CCCH-type"/>
    <property type="match status" value="1"/>
</dbReference>
<feature type="region of interest" description="Disordered" evidence="5">
    <location>
        <begin position="36"/>
        <end position="75"/>
    </location>
</feature>
<evidence type="ECO:0000256" key="5">
    <source>
        <dbReference type="SAM" id="MobiDB-lite"/>
    </source>
</evidence>
<evidence type="ECO:0000313" key="7">
    <source>
        <dbReference type="EMBL" id="TFY64967.1"/>
    </source>
</evidence>
<dbReference type="SUPFAM" id="SSF90229">
    <property type="entry name" value="CCCH zinc finger"/>
    <property type="match status" value="1"/>
</dbReference>
<keyword evidence="3 4" id="KW-0862">Zinc</keyword>
<feature type="compositionally biased region" description="Acidic residues" evidence="5">
    <location>
        <begin position="111"/>
        <end position="135"/>
    </location>
</feature>
<dbReference type="Pfam" id="PF00642">
    <property type="entry name" value="zf-CCCH"/>
    <property type="match status" value="1"/>
</dbReference>
<name>A0A4Y9YTD4_9APHY</name>
<sequence>MTIPDPPWKQKTRPCPFYSQGRCLFSDSCNFLHDVKAPRPETDSCSTSRSPLPSPPESPVDNPTFQKQSRRNAKVVRFLSPSRSPRLSSLLLALGDTIQQDQAEEVAVGVDDADESQADDDDAVSSSEAVEDDYSVDVPGTTADASVTVFDALLSGTLDYHETASDPAITPRSSIAQESHSSVSDDEEVTITQFPVPPTSTRPPSGLLSPIDIGATAPPMAFISPSGSASDLHREDSIDSGASASQFEDADESRAQYSDVDSRPPSAEDESPQESASAESPVESLLSEDLLATVKASTVSPADSPEPPRRPSVVIEAVSPVGDDTIHDFFDGYMLGHSSEDSHVSSDEYSAAPSALQTPLTEEDAPALGSRVFTAPPRVWTPGQVADPCGEPVGTALAAAVARTVVPYVTLAVLAPVAAAVRSSVASAVRANIALAVCSPVALAVCSPIAPAVCAPITHAICLLVASTICSPIASAIFSPVVPAVLSPVVPAILSTVASQFYSSIASAALSVIAAALSSAVYPIGARECTRWTGQAGKVGAPHVDPCASFVEAGVLERVAQPRELAEAVRGEPSATACAYWAEPDLAR</sequence>
<dbReference type="AlphaFoldDB" id="A0A4Y9YTD4"/>
<dbReference type="EMBL" id="SEKV01000082">
    <property type="protein sequence ID" value="TFY64967.1"/>
    <property type="molecule type" value="Genomic_DNA"/>
</dbReference>
<organism evidence="7 8">
    <name type="scientific">Rhodofomes roseus</name>
    <dbReference type="NCBI Taxonomy" id="34475"/>
    <lineage>
        <taxon>Eukaryota</taxon>
        <taxon>Fungi</taxon>
        <taxon>Dikarya</taxon>
        <taxon>Basidiomycota</taxon>
        <taxon>Agaricomycotina</taxon>
        <taxon>Agaricomycetes</taxon>
        <taxon>Polyporales</taxon>
        <taxon>Rhodofomes</taxon>
    </lineage>
</organism>
<dbReference type="STRING" id="34475.A0A4Y9YTD4"/>
<dbReference type="SMART" id="SM00356">
    <property type="entry name" value="ZnF_C3H1"/>
    <property type="match status" value="1"/>
</dbReference>
<proteinExistence type="predicted"/>
<dbReference type="InterPro" id="IPR036855">
    <property type="entry name" value="Znf_CCCH_sf"/>
</dbReference>
<evidence type="ECO:0000313" key="8">
    <source>
        <dbReference type="Proteomes" id="UP000298390"/>
    </source>
</evidence>
<evidence type="ECO:0000256" key="2">
    <source>
        <dbReference type="ARBA" id="ARBA00022771"/>
    </source>
</evidence>
<feature type="region of interest" description="Disordered" evidence="5">
    <location>
        <begin position="296"/>
        <end position="315"/>
    </location>
</feature>
<dbReference type="InterPro" id="IPR000571">
    <property type="entry name" value="Znf_CCCH"/>
</dbReference>
<dbReference type="GO" id="GO:0008270">
    <property type="term" value="F:zinc ion binding"/>
    <property type="evidence" value="ECO:0007669"/>
    <property type="project" value="UniProtKB-KW"/>
</dbReference>
<feature type="compositionally biased region" description="Low complexity" evidence="5">
    <location>
        <begin position="273"/>
        <end position="284"/>
    </location>
</feature>
<protein>
    <recommendedName>
        <fullName evidence="6">C3H1-type domain-containing protein</fullName>
    </recommendedName>
</protein>
<evidence type="ECO:0000256" key="3">
    <source>
        <dbReference type="ARBA" id="ARBA00022833"/>
    </source>
</evidence>
<accession>A0A4Y9YTD4</accession>
<gene>
    <name evidence="7" type="ORF">EVJ58_g2272</name>
</gene>
<feature type="region of interest" description="Disordered" evidence="5">
    <location>
        <begin position="108"/>
        <end position="140"/>
    </location>
</feature>
<reference evidence="7 8" key="1">
    <citation type="submission" date="2019-01" db="EMBL/GenBank/DDBJ databases">
        <title>Genome sequencing of the rare red list fungi Fomitopsis rosea.</title>
        <authorList>
            <person name="Buettner E."/>
            <person name="Kellner H."/>
        </authorList>
    </citation>
    <scope>NUCLEOTIDE SEQUENCE [LARGE SCALE GENOMIC DNA]</scope>
    <source>
        <strain evidence="7 8">DSM 105464</strain>
    </source>
</reference>
<keyword evidence="2 4" id="KW-0863">Zinc-finger</keyword>